<dbReference type="InterPro" id="IPR035906">
    <property type="entry name" value="MetI-like_sf"/>
</dbReference>
<evidence type="ECO:0000256" key="1">
    <source>
        <dbReference type="ARBA" id="ARBA00004651"/>
    </source>
</evidence>
<evidence type="ECO:0000256" key="6">
    <source>
        <dbReference type="ARBA" id="ARBA00023136"/>
    </source>
</evidence>
<accession>A0ABT1YV43</accession>
<dbReference type="PANTHER" id="PTHR43005:SF1">
    <property type="entry name" value="SPERMIDINE_PUTRESCINE TRANSPORT SYSTEM PERMEASE PROTEIN"/>
    <property type="match status" value="1"/>
</dbReference>
<keyword evidence="3" id="KW-1003">Cell membrane</keyword>
<proteinExistence type="inferred from homology"/>
<comment type="caution">
    <text evidence="9">The sequence shown here is derived from an EMBL/GenBank/DDBJ whole genome shotgun (WGS) entry which is preliminary data.</text>
</comment>
<feature type="transmembrane region" description="Helical" evidence="7">
    <location>
        <begin position="278"/>
        <end position="300"/>
    </location>
</feature>
<comment type="similarity">
    <text evidence="7">Belongs to the binding-protein-dependent transport system permease family.</text>
</comment>
<evidence type="ECO:0000256" key="5">
    <source>
        <dbReference type="ARBA" id="ARBA00022989"/>
    </source>
</evidence>
<feature type="transmembrane region" description="Helical" evidence="7">
    <location>
        <begin position="91"/>
        <end position="112"/>
    </location>
</feature>
<keyword evidence="6 7" id="KW-0472">Membrane</keyword>
<keyword evidence="4 7" id="KW-0812">Transmembrane</keyword>
<evidence type="ECO:0000256" key="2">
    <source>
        <dbReference type="ARBA" id="ARBA00022448"/>
    </source>
</evidence>
<comment type="subcellular location">
    <subcellularLocation>
        <location evidence="1 7">Cell membrane</location>
        <topology evidence="1 7">Multi-pass membrane protein</topology>
    </subcellularLocation>
</comment>
<dbReference type="PANTHER" id="PTHR43005">
    <property type="entry name" value="BLR7065 PROTEIN"/>
    <property type="match status" value="1"/>
</dbReference>
<dbReference type="PROSITE" id="PS50928">
    <property type="entry name" value="ABC_TM1"/>
    <property type="match status" value="1"/>
</dbReference>
<keyword evidence="2 7" id="KW-0813">Transport</keyword>
<dbReference type="Pfam" id="PF00528">
    <property type="entry name" value="BPD_transp_1"/>
    <property type="match status" value="1"/>
</dbReference>
<dbReference type="SUPFAM" id="SSF161098">
    <property type="entry name" value="MetI-like"/>
    <property type="match status" value="1"/>
</dbReference>
<evidence type="ECO:0000256" key="3">
    <source>
        <dbReference type="ARBA" id="ARBA00022475"/>
    </source>
</evidence>
<evidence type="ECO:0000256" key="4">
    <source>
        <dbReference type="ARBA" id="ARBA00022692"/>
    </source>
</evidence>
<evidence type="ECO:0000259" key="8">
    <source>
        <dbReference type="PROSITE" id="PS50928"/>
    </source>
</evidence>
<dbReference type="RefSeq" id="WP_258218310.1">
    <property type="nucleotide sequence ID" value="NZ_JANQBD010000056.1"/>
</dbReference>
<feature type="transmembrane region" description="Helical" evidence="7">
    <location>
        <begin position="29"/>
        <end position="52"/>
    </location>
</feature>
<keyword evidence="10" id="KW-1185">Reference proteome</keyword>
<evidence type="ECO:0000256" key="7">
    <source>
        <dbReference type="RuleBase" id="RU363032"/>
    </source>
</evidence>
<sequence>MQQNKTMSASNRALGKGSILTWLDERIRFILLIPAFTIMVLIFFYPVGYTFYLSFHDWTFFTLTDPPFIGLQHILDVFQDKSFYMSMFRTALYVGVGVFLQLFFGFTLALAVNRMKIGHGVATTLLVLPMMVTPVVVGLMWKFIFDYNFGVFNYMLTLLGFEKLALLSSNSLALPSIIMVDTWQWTSFMFITLLAGLKSLPNEPFEAAKMDGATAWQTFCHVTLPLMKRIIIVSLVLRTAGSIKVFDQIFVLTGGGPGTATETTSILLHRKAFVDFDFGYGAALAIVLTVIVGIICWFAIRSLYSEK</sequence>
<keyword evidence="5 7" id="KW-1133">Transmembrane helix</keyword>
<gene>
    <name evidence="9" type="ORF">NV381_37255</name>
</gene>
<feature type="transmembrane region" description="Helical" evidence="7">
    <location>
        <begin position="119"/>
        <end position="141"/>
    </location>
</feature>
<dbReference type="EMBL" id="JANQBD010000056">
    <property type="protein sequence ID" value="MCR8636820.1"/>
    <property type="molecule type" value="Genomic_DNA"/>
</dbReference>
<organism evidence="9 10">
    <name type="scientific">Paenibacillus radicis</name>
    <name type="common">ex Xue et al. 2023</name>
    <dbReference type="NCBI Taxonomy" id="2972489"/>
    <lineage>
        <taxon>Bacteria</taxon>
        <taxon>Bacillati</taxon>
        <taxon>Bacillota</taxon>
        <taxon>Bacilli</taxon>
        <taxon>Bacillales</taxon>
        <taxon>Paenibacillaceae</taxon>
        <taxon>Paenibacillus</taxon>
    </lineage>
</organism>
<dbReference type="InterPro" id="IPR000515">
    <property type="entry name" value="MetI-like"/>
</dbReference>
<reference evidence="9 10" key="1">
    <citation type="submission" date="2022-08" db="EMBL/GenBank/DDBJ databases">
        <title>Paenibacillus endoradicis sp. nov., Paenibacillus radicibacter sp. nov and Paenibacillus pararadicis sp. nov., three cold-adapted plant growth-promoting bacteria isolated from root of Larix gmelinii in Great Khingan.</title>
        <authorList>
            <person name="Xue H."/>
        </authorList>
    </citation>
    <scope>NUCLEOTIDE SEQUENCE [LARGE SCALE GENOMIC DNA]</scope>
    <source>
        <strain evidence="9 10">N5-1-1-5</strain>
    </source>
</reference>
<dbReference type="Gene3D" id="1.10.3720.10">
    <property type="entry name" value="MetI-like"/>
    <property type="match status" value="1"/>
</dbReference>
<protein>
    <submittedName>
        <fullName evidence="9">Sugar ABC transporter permease</fullName>
    </submittedName>
</protein>
<evidence type="ECO:0000313" key="9">
    <source>
        <dbReference type="EMBL" id="MCR8636820.1"/>
    </source>
</evidence>
<dbReference type="Proteomes" id="UP001300012">
    <property type="component" value="Unassembled WGS sequence"/>
</dbReference>
<dbReference type="CDD" id="cd06261">
    <property type="entry name" value="TM_PBP2"/>
    <property type="match status" value="1"/>
</dbReference>
<name>A0ABT1YV43_9BACL</name>
<evidence type="ECO:0000313" key="10">
    <source>
        <dbReference type="Proteomes" id="UP001300012"/>
    </source>
</evidence>
<feature type="domain" description="ABC transmembrane type-1" evidence="8">
    <location>
        <begin position="87"/>
        <end position="299"/>
    </location>
</feature>